<name>A0A2S5B428_9BASI</name>
<feature type="compositionally biased region" description="Polar residues" evidence="1">
    <location>
        <begin position="856"/>
        <end position="866"/>
    </location>
</feature>
<feature type="compositionally biased region" description="Pro residues" evidence="1">
    <location>
        <begin position="222"/>
        <end position="251"/>
    </location>
</feature>
<organism evidence="3 4">
    <name type="scientific">Rhodotorula taiwanensis</name>
    <dbReference type="NCBI Taxonomy" id="741276"/>
    <lineage>
        <taxon>Eukaryota</taxon>
        <taxon>Fungi</taxon>
        <taxon>Dikarya</taxon>
        <taxon>Basidiomycota</taxon>
        <taxon>Pucciniomycotina</taxon>
        <taxon>Microbotryomycetes</taxon>
        <taxon>Sporidiobolales</taxon>
        <taxon>Sporidiobolaceae</taxon>
        <taxon>Rhodotorula</taxon>
    </lineage>
</organism>
<feature type="compositionally biased region" description="Polar residues" evidence="1">
    <location>
        <begin position="1526"/>
        <end position="1545"/>
    </location>
</feature>
<feature type="compositionally biased region" description="Low complexity" evidence="1">
    <location>
        <begin position="533"/>
        <end position="552"/>
    </location>
</feature>
<evidence type="ECO:0000313" key="4">
    <source>
        <dbReference type="Proteomes" id="UP000237144"/>
    </source>
</evidence>
<gene>
    <name evidence="3" type="ORF">BMF94_5450</name>
</gene>
<dbReference type="SUPFAM" id="SSF50729">
    <property type="entry name" value="PH domain-like"/>
    <property type="match status" value="1"/>
</dbReference>
<dbReference type="InterPro" id="IPR035999">
    <property type="entry name" value="Sec7_dom_sf"/>
</dbReference>
<feature type="region of interest" description="Disordered" evidence="1">
    <location>
        <begin position="1"/>
        <end position="417"/>
    </location>
</feature>
<dbReference type="Gene3D" id="1.10.1000.11">
    <property type="entry name" value="Arf Nucleotide-binding Site Opener,domain 2"/>
    <property type="match status" value="1"/>
</dbReference>
<dbReference type="Pfam" id="PF01369">
    <property type="entry name" value="Sec7"/>
    <property type="match status" value="1"/>
</dbReference>
<dbReference type="OrthoDB" id="430364at2759"/>
<feature type="compositionally biased region" description="Acidic residues" evidence="1">
    <location>
        <begin position="577"/>
        <end position="593"/>
    </location>
</feature>
<feature type="compositionally biased region" description="Basic and acidic residues" evidence="1">
    <location>
        <begin position="818"/>
        <end position="839"/>
    </location>
</feature>
<evidence type="ECO:0000313" key="3">
    <source>
        <dbReference type="EMBL" id="POY71529.1"/>
    </source>
</evidence>
<evidence type="ECO:0000256" key="1">
    <source>
        <dbReference type="SAM" id="MobiDB-lite"/>
    </source>
</evidence>
<feature type="compositionally biased region" description="Basic and acidic residues" evidence="1">
    <location>
        <begin position="559"/>
        <end position="569"/>
    </location>
</feature>
<comment type="caution">
    <text evidence="3">The sequence shown here is derived from an EMBL/GenBank/DDBJ whole genome shotgun (WGS) entry which is preliminary data.</text>
</comment>
<feature type="compositionally biased region" description="Low complexity" evidence="1">
    <location>
        <begin position="881"/>
        <end position="912"/>
    </location>
</feature>
<dbReference type="PANTHER" id="PTHR10663">
    <property type="entry name" value="GUANYL-NUCLEOTIDE EXCHANGE FACTOR"/>
    <property type="match status" value="1"/>
</dbReference>
<dbReference type="InterPro" id="IPR000904">
    <property type="entry name" value="Sec7_dom"/>
</dbReference>
<dbReference type="Gene3D" id="2.30.29.30">
    <property type="entry name" value="Pleckstrin-homology domain (PH domain)/Phosphotyrosine-binding domain (PTB)"/>
    <property type="match status" value="1"/>
</dbReference>
<feature type="compositionally biased region" description="Pro residues" evidence="1">
    <location>
        <begin position="157"/>
        <end position="167"/>
    </location>
</feature>
<feature type="domain" description="SEC7" evidence="2">
    <location>
        <begin position="1063"/>
        <end position="1259"/>
    </location>
</feature>
<dbReference type="GO" id="GO:0032012">
    <property type="term" value="P:regulation of ARF protein signal transduction"/>
    <property type="evidence" value="ECO:0007669"/>
    <property type="project" value="InterPro"/>
</dbReference>
<dbReference type="InterPro" id="IPR023394">
    <property type="entry name" value="Sec7_C_sf"/>
</dbReference>
<reference evidence="3 4" key="1">
    <citation type="journal article" date="2018" name="Front. Microbiol.">
        <title>Prospects for Fungal Bioremediation of Acidic Radioactive Waste Sites: Characterization and Genome Sequence of Rhodotorula taiwanensis MD1149.</title>
        <authorList>
            <person name="Tkavc R."/>
            <person name="Matrosova V.Y."/>
            <person name="Grichenko O.E."/>
            <person name="Gostincar C."/>
            <person name="Volpe R.P."/>
            <person name="Klimenkova P."/>
            <person name="Gaidamakova E.K."/>
            <person name="Zhou C.E."/>
            <person name="Stewart B.J."/>
            <person name="Lyman M.G."/>
            <person name="Malfatti S.A."/>
            <person name="Rubinfeld B."/>
            <person name="Courtot M."/>
            <person name="Singh J."/>
            <person name="Dalgard C.L."/>
            <person name="Hamilton T."/>
            <person name="Frey K.G."/>
            <person name="Gunde-Cimerman N."/>
            <person name="Dugan L."/>
            <person name="Daly M.J."/>
        </authorList>
    </citation>
    <scope>NUCLEOTIDE SEQUENCE [LARGE SCALE GENOMIC DNA]</scope>
    <source>
        <strain evidence="3 4">MD1149</strain>
    </source>
</reference>
<protein>
    <recommendedName>
        <fullName evidence="2">SEC7 domain-containing protein</fullName>
    </recommendedName>
</protein>
<feature type="compositionally biased region" description="Basic and acidic residues" evidence="1">
    <location>
        <begin position="1505"/>
        <end position="1514"/>
    </location>
</feature>
<dbReference type="EMBL" id="PJQD01000083">
    <property type="protein sequence ID" value="POY71529.1"/>
    <property type="molecule type" value="Genomic_DNA"/>
</dbReference>
<sequence length="1622" mass="169744">MASPSSEQDDSSPAPALQRTASVLARQLAMAKLTGSSLPPVPKTRLLDPLPTLDQLQARALEQREKRRRRGGGGGGWDPDDDDDGADETATTTRPGLRRENTVTGTGGASVSTLSISDELQREPSRFGATLRRNNTVDSGGTAPFVDLAAAAADNTRPPPPPPPPPAAATASESAGSTPDRQTVRANLIRKLSARRGKPSPSSQSSQSSSAAARVATGDSVPPTPPPAAPLPPPPPSPQPTLPLSLAPPIPSVFRTPDAHHSFPPVSEQISRPDSSRTGDEDENDDDGDDHGGLSASQGLPPQQQEQQTLSEAGPRSDSIATTASTTTSSRSSISTSSGPEVPPSSPPPPLMGNPRTARPLPTFGIAAVEGSGAYRSGGIPTAATAAAADHDDDDDNDFGGGGKRRERGSSASSSVVGLAAAAAAAAAAASGGAATAGTAGGRNRGSDAGSFSFPFSAGNGIESSSSSPRTRRTSRLGSIGLGMFTPLATPVGGGGQLDVGDGDNDEEQAGLTGNANANAYGWTSTFPPRRASVVSQARSSSVSSTSSSSVSLTNTTARRRDGRRDRRSGASGTEESIGEEEEEEERLEDEERTGEAVAAGTEDGRSPTLDGIGSSAADTRRNRSPAGFAHAQGEESYLSPPSPPHHHHPDGESAGSAGATPPVEQTPRLGGGGGGGGGDGPWKRSPKLHQGGVGGESPTLGREVAASSAAAAARGWSPQQQRYFQQVSTATDGTVEKRPFAFSLADYRPVAGSVTSPLEIPPNQNRSVPSPTPNPPSSSSLPDAPVSPTSVIPNPMEALAFPLPPQSQPLGARRSPRIAEPEHDRVDAPRNAATERSHRLAPTLVGSPSLRRSPADSNHSFSSPEASLDPVTITTRREPTSAVSSPSVVTSSPTLSLSSSPASSESSSLLPPLMEPRVTRLPATDLPANRILAKLASILGPTDQTAGTEFDAEPQTRTTAAATTTTTMLDDPPRKLLLHAPVLQVVNANTVKDRYLFLFNDVLVIAKPLIEDHLLTGEPVPPNLDSHFLVKSVVECRQLKLSGDEDSIDEAAAASAAAAASSTSGSKKKHPLLVAFVDRFANDPSRAIASLIQKGGLASDGQTIANLLYRNTDLNRNQLGAYLADRRQKHVLRAYIERFRFAGVRIDDALRLFLMSVRLPYDPVAAEYVVDVLAGMWSDANASTGIDAILAHELMMTIMRLSDALHGGDGPSERFFRDPKPDTPPTVDDFIASFRNADTRAIVPEDLLARIYTAVRRERVELASDNSIFSMTPDIEATIEPAKLPTQLTYRTPSARFTISIPAPDSKFTIKLQGADLQFEPPVLSFARSTTQSFRVTGVALGVRTMVLVKRGANAPRYQGLPLNKAFSIERGFMQHTFQLSFTNHLDLKRKYMFSCRDVESRSRWLHLLRERIAASSSAPAPPTSAQAAAKAVAVQVLRDTLLAPEEPVLSGAAPSPRPNVLAPRFGRPVTPLVPRGRLGTPTRPTTSARSNSVSRLYPVLYRSEAEASDKRPSPAIRSAGSDGNLLSPSGMSSRVQTTNNSPDPANGEIATAKAVHGAFVKSGDELVLTTEQNSLLPLVLSFLNAGLDAAPAPLLLNGSAFQLPPLDGTTAPTPSFVTNS</sequence>
<feature type="compositionally biased region" description="Gly residues" evidence="1">
    <location>
        <begin position="670"/>
        <end position="681"/>
    </location>
</feature>
<feature type="compositionally biased region" description="Low complexity" evidence="1">
    <location>
        <begin position="1476"/>
        <end position="1488"/>
    </location>
</feature>
<feature type="region of interest" description="Disordered" evidence="1">
    <location>
        <begin position="754"/>
        <end position="912"/>
    </location>
</feature>
<dbReference type="SUPFAM" id="SSF48425">
    <property type="entry name" value="Sec7 domain"/>
    <property type="match status" value="1"/>
</dbReference>
<feature type="compositionally biased region" description="Polar residues" evidence="1">
    <location>
        <begin position="718"/>
        <end position="733"/>
    </location>
</feature>
<feature type="compositionally biased region" description="Low complexity" evidence="1">
    <location>
        <begin position="199"/>
        <end position="213"/>
    </location>
</feature>
<feature type="compositionally biased region" description="Acidic residues" evidence="1">
    <location>
        <begin position="78"/>
        <end position="87"/>
    </location>
</feature>
<evidence type="ECO:0000259" key="2">
    <source>
        <dbReference type="PROSITE" id="PS50190"/>
    </source>
</evidence>
<dbReference type="GO" id="GO:0005085">
    <property type="term" value="F:guanyl-nucleotide exchange factor activity"/>
    <property type="evidence" value="ECO:0007669"/>
    <property type="project" value="InterPro"/>
</dbReference>
<feature type="compositionally biased region" description="Pro residues" evidence="1">
    <location>
        <begin position="341"/>
        <end position="352"/>
    </location>
</feature>
<feature type="compositionally biased region" description="Low complexity" evidence="1">
    <location>
        <begin position="168"/>
        <end position="179"/>
    </location>
</feature>
<feature type="compositionally biased region" description="Low complexity" evidence="1">
    <location>
        <begin position="47"/>
        <end position="57"/>
    </location>
</feature>
<dbReference type="STRING" id="741276.A0A2S5B428"/>
<proteinExistence type="predicted"/>
<dbReference type="InterPro" id="IPR011993">
    <property type="entry name" value="PH-like_dom_sf"/>
</dbReference>
<feature type="compositionally biased region" description="Low complexity" evidence="1">
    <location>
        <begin position="296"/>
        <end position="340"/>
    </location>
</feature>
<feature type="compositionally biased region" description="Low complexity" evidence="1">
    <location>
        <begin position="778"/>
        <end position="789"/>
    </location>
</feature>
<dbReference type="PROSITE" id="PS50190">
    <property type="entry name" value="SEC7"/>
    <property type="match status" value="1"/>
</dbReference>
<dbReference type="SMART" id="SM00222">
    <property type="entry name" value="Sec7"/>
    <property type="match status" value="1"/>
</dbReference>
<feature type="compositionally biased region" description="Acidic residues" evidence="1">
    <location>
        <begin position="280"/>
        <end position="289"/>
    </location>
</feature>
<accession>A0A2S5B428</accession>
<feature type="compositionally biased region" description="Polar residues" evidence="1">
    <location>
        <begin position="512"/>
        <end position="527"/>
    </location>
</feature>
<dbReference type="PANTHER" id="PTHR10663:SF376">
    <property type="entry name" value="PH AND SEC7 DOMAIN-CONTAINING PROTEIN"/>
    <property type="match status" value="1"/>
</dbReference>
<keyword evidence="4" id="KW-1185">Reference proteome</keyword>
<feature type="region of interest" description="Disordered" evidence="1">
    <location>
        <begin position="430"/>
        <end position="736"/>
    </location>
</feature>
<dbReference type="Proteomes" id="UP000237144">
    <property type="component" value="Unassembled WGS sequence"/>
</dbReference>
<dbReference type="Gene3D" id="1.10.220.20">
    <property type="match status" value="1"/>
</dbReference>
<feature type="region of interest" description="Disordered" evidence="1">
    <location>
        <begin position="1449"/>
        <end position="1548"/>
    </location>
</feature>